<dbReference type="Pfam" id="PF00903">
    <property type="entry name" value="Glyoxalase"/>
    <property type="match status" value="1"/>
</dbReference>
<evidence type="ECO:0000313" key="3">
    <source>
        <dbReference type="Proteomes" id="UP000185783"/>
    </source>
</evidence>
<accession>A0A1U7JM55</accession>
<gene>
    <name evidence="2" type="ORF">A3843_01330</name>
</gene>
<proteinExistence type="predicted"/>
<dbReference type="Gene3D" id="3.10.180.10">
    <property type="entry name" value="2,3-Dihydroxybiphenyl 1,2-Dioxygenase, domain 1"/>
    <property type="match status" value="1"/>
</dbReference>
<evidence type="ECO:0000259" key="1">
    <source>
        <dbReference type="PROSITE" id="PS51819"/>
    </source>
</evidence>
<dbReference type="SUPFAM" id="SSF54593">
    <property type="entry name" value="Glyoxalase/Bleomycin resistance protein/Dihydroxybiphenyl dioxygenase"/>
    <property type="match status" value="1"/>
</dbReference>
<dbReference type="InterPro" id="IPR037523">
    <property type="entry name" value="VOC_core"/>
</dbReference>
<comment type="caution">
    <text evidence="2">The sequence shown here is derived from an EMBL/GenBank/DDBJ whole genome shotgun (WGS) entry which is preliminary data.</text>
</comment>
<dbReference type="EMBL" id="LVVZ01000003">
    <property type="protein sequence ID" value="OKL45795.1"/>
    <property type="molecule type" value="Genomic_DNA"/>
</dbReference>
<dbReference type="PANTHER" id="PTHR39175:SF1">
    <property type="entry name" value="FAMILY PROTEIN, PUTATIVE (AFU_ORTHOLOGUE AFUA_3G15060)-RELATED"/>
    <property type="match status" value="1"/>
</dbReference>
<name>A0A1U7JM55_9HYPH</name>
<dbReference type="RefSeq" id="WP_028482043.1">
    <property type="nucleotide sequence ID" value="NZ_LVVZ01000003.1"/>
</dbReference>
<reference evidence="2 3" key="1">
    <citation type="submission" date="2016-03" db="EMBL/GenBank/DDBJ databases">
        <title>Genome sequence of Nesiotobacter sp. nov., a moderately halophilic alphaproteobacterium isolated from the Yellow Sea, China.</title>
        <authorList>
            <person name="Zhang G."/>
            <person name="Zhang R."/>
        </authorList>
    </citation>
    <scope>NUCLEOTIDE SEQUENCE [LARGE SCALE GENOMIC DNA]</scope>
    <source>
        <strain evidence="2 3">WB1-6</strain>
    </source>
</reference>
<dbReference type="PANTHER" id="PTHR39175">
    <property type="entry name" value="FAMILY PROTEIN, PUTATIVE (AFU_ORTHOLOGUE AFUA_3G15060)-RELATED"/>
    <property type="match status" value="1"/>
</dbReference>
<dbReference type="Proteomes" id="UP000185783">
    <property type="component" value="Unassembled WGS sequence"/>
</dbReference>
<dbReference type="InterPro" id="IPR004360">
    <property type="entry name" value="Glyas_Fos-R_dOase_dom"/>
</dbReference>
<evidence type="ECO:0000313" key="2">
    <source>
        <dbReference type="EMBL" id="OKL45795.1"/>
    </source>
</evidence>
<dbReference type="PROSITE" id="PS51819">
    <property type="entry name" value="VOC"/>
    <property type="match status" value="1"/>
</dbReference>
<dbReference type="InterPro" id="IPR029068">
    <property type="entry name" value="Glyas_Bleomycin-R_OHBP_Dase"/>
</dbReference>
<dbReference type="STRING" id="197461.A3843_01330"/>
<protein>
    <submittedName>
        <fullName evidence="2">Glyoxalase</fullName>
    </submittedName>
</protein>
<keyword evidence="3" id="KW-1185">Reference proteome</keyword>
<organism evidence="2 3">
    <name type="scientific">Pseudovibrio exalbescens</name>
    <dbReference type="NCBI Taxonomy" id="197461"/>
    <lineage>
        <taxon>Bacteria</taxon>
        <taxon>Pseudomonadati</taxon>
        <taxon>Pseudomonadota</taxon>
        <taxon>Alphaproteobacteria</taxon>
        <taxon>Hyphomicrobiales</taxon>
        <taxon>Stappiaceae</taxon>
        <taxon>Pseudovibrio</taxon>
    </lineage>
</organism>
<dbReference type="AlphaFoldDB" id="A0A1U7JM55"/>
<sequence length="121" mass="13515">MAILVLDHVQIAIPENQEDAARKFYIDLLGFEEVDKPLVLKERGGLWLRAGTVNLHLGADERFQPALKAHPAFLCDDLSSSKKALAAGGYPVQHDAHLNGYDRFFTADPWGNRIELMSRTT</sequence>
<feature type="domain" description="VOC" evidence="1">
    <location>
        <begin position="5"/>
        <end position="119"/>
    </location>
</feature>